<dbReference type="SMART" id="SM00008">
    <property type="entry name" value="HormR"/>
    <property type="match status" value="1"/>
</dbReference>
<comment type="subcellular location">
    <subcellularLocation>
        <location evidence="1">Cell membrane</location>
        <topology evidence="1">Multi-pass membrane protein</topology>
    </subcellularLocation>
</comment>
<keyword evidence="6" id="KW-0297">G-protein coupled receptor</keyword>
<gene>
    <name evidence="15" type="ORF">R5R35_003386</name>
</gene>
<protein>
    <recommendedName>
        <fullName evidence="17">Parathyroid hormone/parathyroid hormone-related peptide receptor</fullName>
    </recommendedName>
</protein>
<feature type="compositionally biased region" description="Basic and acidic residues" evidence="11">
    <location>
        <begin position="534"/>
        <end position="545"/>
    </location>
</feature>
<evidence type="ECO:0000256" key="8">
    <source>
        <dbReference type="ARBA" id="ARBA00023170"/>
    </source>
</evidence>
<evidence type="ECO:0000313" key="15">
    <source>
        <dbReference type="EMBL" id="KAK7869599.1"/>
    </source>
</evidence>
<evidence type="ECO:0000256" key="12">
    <source>
        <dbReference type="SAM" id="Phobius"/>
    </source>
</evidence>
<evidence type="ECO:0000256" key="4">
    <source>
        <dbReference type="ARBA" id="ARBA00022692"/>
    </source>
</evidence>
<keyword evidence="8" id="KW-0675">Receptor</keyword>
<accession>A0AAN9VQN8</accession>
<dbReference type="GO" id="GO:0017046">
    <property type="term" value="F:peptide hormone binding"/>
    <property type="evidence" value="ECO:0007669"/>
    <property type="project" value="TreeGrafter"/>
</dbReference>
<keyword evidence="7 12" id="KW-0472">Membrane</keyword>
<proteinExistence type="inferred from homology"/>
<dbReference type="SUPFAM" id="SSF81321">
    <property type="entry name" value="Family A G protein-coupled receptor-like"/>
    <property type="match status" value="1"/>
</dbReference>
<dbReference type="InterPro" id="IPR017983">
    <property type="entry name" value="GPCR_2_secretin-like_CS"/>
</dbReference>
<comment type="caution">
    <text evidence="15">The sequence shown here is derived from an EMBL/GenBank/DDBJ whole genome shotgun (WGS) entry which is preliminary data.</text>
</comment>
<dbReference type="EMBL" id="JAZDUA010000072">
    <property type="protein sequence ID" value="KAK7869599.1"/>
    <property type="molecule type" value="Genomic_DNA"/>
</dbReference>
<feature type="transmembrane region" description="Helical" evidence="12">
    <location>
        <begin position="366"/>
        <end position="390"/>
    </location>
</feature>
<dbReference type="SUPFAM" id="SSF111418">
    <property type="entry name" value="Hormone receptor domain"/>
    <property type="match status" value="1"/>
</dbReference>
<keyword evidence="3" id="KW-1003">Cell membrane</keyword>
<evidence type="ECO:0000256" key="9">
    <source>
        <dbReference type="ARBA" id="ARBA00023180"/>
    </source>
</evidence>
<dbReference type="AlphaFoldDB" id="A0AAN9VQN8"/>
<dbReference type="PRINTS" id="PR00249">
    <property type="entry name" value="GPCRSECRETIN"/>
</dbReference>
<reference evidence="15 16" key="1">
    <citation type="submission" date="2024-03" db="EMBL/GenBank/DDBJ databases">
        <title>The genome assembly and annotation of the cricket Gryllus longicercus Weissman &amp; Gray.</title>
        <authorList>
            <person name="Szrajer S."/>
            <person name="Gray D."/>
            <person name="Ylla G."/>
        </authorList>
    </citation>
    <scope>NUCLEOTIDE SEQUENCE [LARGE SCALE GENOMIC DNA]</scope>
    <source>
        <strain evidence="15">DAG 2021-001</strain>
        <tissue evidence="15">Whole body minus gut</tissue>
    </source>
</reference>
<dbReference type="Pfam" id="PF02793">
    <property type="entry name" value="HRM"/>
    <property type="match status" value="1"/>
</dbReference>
<dbReference type="Gene3D" id="1.20.1070.10">
    <property type="entry name" value="Rhodopsin 7-helix transmembrane proteins"/>
    <property type="match status" value="1"/>
</dbReference>
<feature type="transmembrane region" description="Helical" evidence="12">
    <location>
        <begin position="333"/>
        <end position="354"/>
    </location>
</feature>
<evidence type="ECO:0000256" key="11">
    <source>
        <dbReference type="SAM" id="MobiDB-lite"/>
    </source>
</evidence>
<name>A0AAN9VQN8_9ORTH</name>
<dbReference type="InterPro" id="IPR036445">
    <property type="entry name" value="GPCR_2_extracell_dom_sf"/>
</dbReference>
<evidence type="ECO:0000256" key="3">
    <source>
        <dbReference type="ARBA" id="ARBA00022475"/>
    </source>
</evidence>
<feature type="domain" description="G-protein coupled receptors family 2 profile 2" evidence="14">
    <location>
        <begin position="124"/>
        <end position="391"/>
    </location>
</feature>
<keyword evidence="10" id="KW-0807">Transducer</keyword>
<feature type="region of interest" description="Disordered" evidence="11">
    <location>
        <begin position="526"/>
        <end position="545"/>
    </location>
</feature>
<evidence type="ECO:0000259" key="13">
    <source>
        <dbReference type="PROSITE" id="PS50227"/>
    </source>
</evidence>
<evidence type="ECO:0000259" key="14">
    <source>
        <dbReference type="PROSITE" id="PS50261"/>
    </source>
</evidence>
<keyword evidence="9" id="KW-0325">Glycoprotein</keyword>
<keyword evidence="16" id="KW-1185">Reference proteome</keyword>
<dbReference type="GO" id="GO:0008528">
    <property type="term" value="F:G protein-coupled peptide receptor activity"/>
    <property type="evidence" value="ECO:0007669"/>
    <property type="project" value="TreeGrafter"/>
</dbReference>
<dbReference type="Pfam" id="PF00002">
    <property type="entry name" value="7tm_2"/>
    <property type="match status" value="1"/>
</dbReference>
<dbReference type="Gene3D" id="4.10.1240.10">
    <property type="entry name" value="GPCR, family 2, extracellular hormone receptor domain"/>
    <property type="match status" value="1"/>
</dbReference>
<organism evidence="15 16">
    <name type="scientific">Gryllus longicercus</name>
    <dbReference type="NCBI Taxonomy" id="2509291"/>
    <lineage>
        <taxon>Eukaryota</taxon>
        <taxon>Metazoa</taxon>
        <taxon>Ecdysozoa</taxon>
        <taxon>Arthropoda</taxon>
        <taxon>Hexapoda</taxon>
        <taxon>Insecta</taxon>
        <taxon>Pterygota</taxon>
        <taxon>Neoptera</taxon>
        <taxon>Polyneoptera</taxon>
        <taxon>Orthoptera</taxon>
        <taxon>Ensifera</taxon>
        <taxon>Gryllidea</taxon>
        <taxon>Grylloidea</taxon>
        <taxon>Gryllidae</taxon>
        <taxon>Gryllinae</taxon>
        <taxon>Gryllus</taxon>
    </lineage>
</organism>
<dbReference type="GO" id="GO:0005886">
    <property type="term" value="C:plasma membrane"/>
    <property type="evidence" value="ECO:0007669"/>
    <property type="project" value="UniProtKB-SubCell"/>
</dbReference>
<sequence>MPFATLMNMDVVREQKQRCVELRKRSEAEGWLKGEPHCGVIFDGILCWNVSLPDEVQTQNCPDYVYGFKTEEYATKECLAGGKWFTKALGEPWTNYSLCQSPLFTLRPEHQIGMELLERWTPVVKRMGQVGYAVSFVTLIVALFVLSAIKRLRCPRNSLHKHLFASFLLRAFVSLLKDVLFVQGLGLAADVLVDHDGSMLFFKGSNWLCKLIISLWQYVIMANYSWILMEGLYLHNLIFLALFSDTSAIRLYVVLGWGLPVLFVGPWVAARALLEDEFCWTTNNSHLFLLIRLPIVASVLVSFGLFINISRVLLTKLRFAPHLERRRVRYRRFARSTLVLVPLFGVHYTVFLAMSCGIDRYPRLELSWLICDQFFASFQGLFVALLYCLLNAEVRAELARKWGLLLNGRRRSGCGRGGIGALGGGGGGGGSGGGGQGGGARGAGVMGAIVGGWRPSRGASLSSVLTSETLVRVAQPSANGEALSPPAVHTFVPPPPPAGAEGRAWPAKAPPGRLLQMAELGRANGRVRTISASEDERERVRSAQA</sequence>
<dbReference type="InterPro" id="IPR001879">
    <property type="entry name" value="GPCR_2_extracellular_dom"/>
</dbReference>
<evidence type="ECO:0000256" key="7">
    <source>
        <dbReference type="ARBA" id="ARBA00023136"/>
    </source>
</evidence>
<dbReference type="PROSITE" id="PS50261">
    <property type="entry name" value="G_PROTEIN_RECEP_F2_4"/>
    <property type="match status" value="1"/>
</dbReference>
<evidence type="ECO:0000256" key="1">
    <source>
        <dbReference type="ARBA" id="ARBA00004651"/>
    </source>
</evidence>
<feature type="transmembrane region" description="Helical" evidence="12">
    <location>
        <begin position="169"/>
        <end position="193"/>
    </location>
</feature>
<dbReference type="PANTHER" id="PTHR45620">
    <property type="entry name" value="PDF RECEPTOR-LIKE PROTEIN-RELATED"/>
    <property type="match status" value="1"/>
</dbReference>
<evidence type="ECO:0000256" key="2">
    <source>
        <dbReference type="ARBA" id="ARBA00005314"/>
    </source>
</evidence>
<dbReference type="FunFam" id="1.20.1070.10:FF:000527">
    <property type="entry name" value="Parathyroid hormone/parathyroid hormone-related peptide receptor"/>
    <property type="match status" value="1"/>
</dbReference>
<dbReference type="InterPro" id="IPR017981">
    <property type="entry name" value="GPCR_2-like_7TM"/>
</dbReference>
<feature type="transmembrane region" description="Helical" evidence="12">
    <location>
        <begin position="251"/>
        <end position="269"/>
    </location>
</feature>
<feature type="transmembrane region" description="Helical" evidence="12">
    <location>
        <begin position="289"/>
        <end position="313"/>
    </location>
</feature>
<keyword evidence="4 12" id="KW-0812">Transmembrane</keyword>
<dbReference type="PROSITE" id="PS00650">
    <property type="entry name" value="G_PROTEIN_RECEP_F2_2"/>
    <property type="match status" value="1"/>
</dbReference>
<evidence type="ECO:0008006" key="17">
    <source>
        <dbReference type="Google" id="ProtNLM"/>
    </source>
</evidence>
<evidence type="ECO:0000256" key="10">
    <source>
        <dbReference type="ARBA" id="ARBA00023224"/>
    </source>
</evidence>
<evidence type="ECO:0000256" key="6">
    <source>
        <dbReference type="ARBA" id="ARBA00023040"/>
    </source>
</evidence>
<dbReference type="GO" id="GO:0007188">
    <property type="term" value="P:adenylate cyclase-modulating G protein-coupled receptor signaling pathway"/>
    <property type="evidence" value="ECO:0007669"/>
    <property type="project" value="TreeGrafter"/>
</dbReference>
<feature type="domain" description="G-protein coupled receptors family 2 profile 1" evidence="13">
    <location>
        <begin position="18"/>
        <end position="103"/>
    </location>
</feature>
<comment type="similarity">
    <text evidence="2">Belongs to the G-protein coupled receptor 2 family.</text>
</comment>
<dbReference type="GO" id="GO:0007166">
    <property type="term" value="P:cell surface receptor signaling pathway"/>
    <property type="evidence" value="ECO:0007669"/>
    <property type="project" value="InterPro"/>
</dbReference>
<dbReference type="PANTHER" id="PTHR45620:SF1">
    <property type="entry name" value="G-PROTEIN COUPLED RECEPTORS FAMILY 2 PROFILE 2 DOMAIN-CONTAINING PROTEIN"/>
    <property type="match status" value="1"/>
</dbReference>
<evidence type="ECO:0000313" key="16">
    <source>
        <dbReference type="Proteomes" id="UP001378592"/>
    </source>
</evidence>
<dbReference type="InterPro" id="IPR000832">
    <property type="entry name" value="GPCR_2_secretin-like"/>
</dbReference>
<dbReference type="PROSITE" id="PS00649">
    <property type="entry name" value="G_PROTEIN_RECEP_F2_1"/>
    <property type="match status" value="1"/>
</dbReference>
<dbReference type="PROSITE" id="PS50227">
    <property type="entry name" value="G_PROTEIN_RECEP_F2_3"/>
    <property type="match status" value="1"/>
</dbReference>
<dbReference type="Proteomes" id="UP001378592">
    <property type="component" value="Unassembled WGS sequence"/>
</dbReference>
<feature type="transmembrane region" description="Helical" evidence="12">
    <location>
        <begin position="130"/>
        <end position="149"/>
    </location>
</feature>
<dbReference type="InterPro" id="IPR050332">
    <property type="entry name" value="GPCR_2"/>
</dbReference>
<evidence type="ECO:0000256" key="5">
    <source>
        <dbReference type="ARBA" id="ARBA00022989"/>
    </source>
</evidence>
<keyword evidence="5 12" id="KW-1133">Transmembrane helix</keyword>
<feature type="transmembrane region" description="Helical" evidence="12">
    <location>
        <begin position="226"/>
        <end position="244"/>
    </location>
</feature>